<dbReference type="InterPro" id="IPR015943">
    <property type="entry name" value="WD40/YVTN_repeat-like_dom_sf"/>
</dbReference>
<dbReference type="EMBL" id="CAXAMN010022795">
    <property type="protein sequence ID" value="CAK9072699.1"/>
    <property type="molecule type" value="Genomic_DNA"/>
</dbReference>
<dbReference type="Pfam" id="PF00400">
    <property type="entry name" value="WD40"/>
    <property type="match status" value="1"/>
</dbReference>
<keyword evidence="2" id="KW-1185">Reference proteome</keyword>
<organism evidence="1 2">
    <name type="scientific">Durusdinium trenchii</name>
    <dbReference type="NCBI Taxonomy" id="1381693"/>
    <lineage>
        <taxon>Eukaryota</taxon>
        <taxon>Sar</taxon>
        <taxon>Alveolata</taxon>
        <taxon>Dinophyceae</taxon>
        <taxon>Suessiales</taxon>
        <taxon>Symbiodiniaceae</taxon>
        <taxon>Durusdinium</taxon>
    </lineage>
</organism>
<dbReference type="Proteomes" id="UP001642484">
    <property type="component" value="Unassembled WGS sequence"/>
</dbReference>
<comment type="caution">
    <text evidence="1">The sequence shown here is derived from an EMBL/GenBank/DDBJ whole genome shotgun (WGS) entry which is preliminary data.</text>
</comment>
<evidence type="ECO:0000313" key="2">
    <source>
        <dbReference type="Proteomes" id="UP001642484"/>
    </source>
</evidence>
<name>A0ABP0PCQ1_9DINO</name>
<reference evidence="1 2" key="1">
    <citation type="submission" date="2024-02" db="EMBL/GenBank/DDBJ databases">
        <authorList>
            <person name="Chen Y."/>
            <person name="Shah S."/>
            <person name="Dougan E. K."/>
            <person name="Thang M."/>
            <person name="Chan C."/>
        </authorList>
    </citation>
    <scope>NUCLEOTIDE SEQUENCE [LARGE SCALE GENOMIC DNA]</scope>
</reference>
<dbReference type="SUPFAM" id="SSF50978">
    <property type="entry name" value="WD40 repeat-like"/>
    <property type="match status" value="1"/>
</dbReference>
<proteinExistence type="predicted"/>
<gene>
    <name evidence="1" type="ORF">CCMP2556_LOCUS35770</name>
</gene>
<dbReference type="InterPro" id="IPR036322">
    <property type="entry name" value="WD40_repeat_dom_sf"/>
</dbReference>
<accession>A0ABP0PCQ1</accession>
<dbReference type="Gene3D" id="2.130.10.10">
    <property type="entry name" value="YVTN repeat-like/Quinoprotein amine dehydrogenase"/>
    <property type="match status" value="1"/>
</dbReference>
<evidence type="ECO:0000313" key="1">
    <source>
        <dbReference type="EMBL" id="CAK9072699.1"/>
    </source>
</evidence>
<dbReference type="InterPro" id="IPR001680">
    <property type="entry name" value="WD40_rpt"/>
</dbReference>
<sequence>MGCKQSRESAENYANELPEAKKESSLLLPEDDYVPSICGLRGGDFAVAGGEGWLYIYNSEGQQTVKLKAHRKSLNRLMESKDLLFSGSSDGTVLSWKGLKEGCQEPVQKFEGHSLAVSGLDLLEVRGSSRRFTGHTTGVRRIEVQSPGRLDLVKYWFCMTIPSKIRSLTCRGLYSGRIGFVKRESLCFE</sequence>
<protein>
    <submittedName>
        <fullName evidence="1">Uncharacterized protein</fullName>
    </submittedName>
</protein>